<feature type="binding site" evidence="7">
    <location>
        <position position="24"/>
    </location>
    <ligand>
        <name>Mn(2+)</name>
        <dbReference type="ChEBI" id="CHEBI:29035"/>
    </ligand>
</feature>
<dbReference type="SUPFAM" id="SSF89000">
    <property type="entry name" value="post-HMGL domain-like"/>
    <property type="match status" value="1"/>
</dbReference>
<dbReference type="Gene3D" id="1.10.8.60">
    <property type="match status" value="1"/>
</dbReference>
<feature type="binding site" evidence="7">
    <location>
        <begin position="23"/>
        <end position="24"/>
    </location>
    <ligand>
        <name>substrate</name>
    </ligand>
</feature>
<dbReference type="PANTHER" id="PTHR10277">
    <property type="entry name" value="HOMOCITRATE SYNTHASE-RELATED"/>
    <property type="match status" value="1"/>
</dbReference>
<proteinExistence type="inferred from homology"/>
<comment type="similarity">
    <text evidence="1 7">Belongs to the 4-hydroxy-2-oxovalerate aldolase family.</text>
</comment>
<feature type="binding site" evidence="7">
    <location>
        <position position="206"/>
    </location>
    <ligand>
        <name>Mn(2+)</name>
        <dbReference type="ChEBI" id="CHEBI:29035"/>
    </ligand>
</feature>
<dbReference type="Gene3D" id="3.20.20.70">
    <property type="entry name" value="Aldolase class I"/>
    <property type="match status" value="1"/>
</dbReference>
<dbReference type="GO" id="GO:0009098">
    <property type="term" value="P:L-leucine biosynthetic process"/>
    <property type="evidence" value="ECO:0007669"/>
    <property type="project" value="TreeGrafter"/>
</dbReference>
<dbReference type="InterPro" id="IPR012425">
    <property type="entry name" value="DmpG_comm"/>
</dbReference>
<dbReference type="InterPro" id="IPR017629">
    <property type="entry name" value="4OH_2_O-val_aldolase"/>
</dbReference>
<dbReference type="PROSITE" id="PS50991">
    <property type="entry name" value="PYR_CT"/>
    <property type="match status" value="1"/>
</dbReference>
<dbReference type="EC" id="4.1.3.39" evidence="7 8"/>
<evidence type="ECO:0000313" key="11">
    <source>
        <dbReference type="Proteomes" id="UP000326178"/>
    </source>
</evidence>
<evidence type="ECO:0000259" key="9">
    <source>
        <dbReference type="PROSITE" id="PS50991"/>
    </source>
</evidence>
<feature type="active site" description="Proton acceptor" evidence="7">
    <location>
        <position position="27"/>
    </location>
</feature>
<dbReference type="AlphaFoldDB" id="A0A5J6FK99"/>
<feature type="domain" description="Pyruvate carboxyltransferase" evidence="9">
    <location>
        <begin position="15"/>
        <end position="267"/>
    </location>
</feature>
<dbReference type="EMBL" id="CP023702">
    <property type="protein sequence ID" value="QEU76361.1"/>
    <property type="molecule type" value="Genomic_DNA"/>
</dbReference>
<feature type="binding site" evidence="7">
    <location>
        <position position="177"/>
    </location>
    <ligand>
        <name>substrate</name>
    </ligand>
</feature>
<dbReference type="InterPro" id="IPR050073">
    <property type="entry name" value="2-IPM_HCS-like"/>
</dbReference>
<feature type="binding site" evidence="7">
    <location>
        <position position="297"/>
    </location>
    <ligand>
        <name>substrate</name>
    </ligand>
</feature>
<dbReference type="Proteomes" id="UP000326178">
    <property type="component" value="Chromosome"/>
</dbReference>
<name>A0A5J6FK99_9ACTN</name>
<evidence type="ECO:0000256" key="4">
    <source>
        <dbReference type="ARBA" id="ARBA00023211"/>
    </source>
</evidence>
<comment type="catalytic activity">
    <reaction evidence="7">
        <text>(S)-4-hydroxy-2-oxopentanoate = acetaldehyde + pyruvate</text>
        <dbReference type="Rhea" id="RHEA:22624"/>
        <dbReference type="ChEBI" id="CHEBI:15343"/>
        <dbReference type="ChEBI" id="CHEBI:15361"/>
        <dbReference type="ChEBI" id="CHEBI:73143"/>
        <dbReference type="EC" id="4.1.3.39"/>
    </reaction>
</comment>
<feature type="site" description="Transition state stabilizer" evidence="7">
    <location>
        <position position="23"/>
    </location>
</feature>
<dbReference type="HAMAP" id="MF_01656">
    <property type="entry name" value="HOA"/>
    <property type="match status" value="1"/>
</dbReference>
<dbReference type="CDD" id="cd07943">
    <property type="entry name" value="DRE_TIM_HOA"/>
    <property type="match status" value="1"/>
</dbReference>
<keyword evidence="4 7" id="KW-0464">Manganese</keyword>
<dbReference type="Pfam" id="PF07836">
    <property type="entry name" value="DmpG_comm"/>
    <property type="match status" value="1"/>
</dbReference>
<dbReference type="InterPro" id="IPR000891">
    <property type="entry name" value="PYR_CT"/>
</dbReference>
<keyword evidence="3 7" id="KW-0058">Aromatic hydrocarbons catabolism</keyword>
<reference evidence="10 11" key="1">
    <citation type="submission" date="2017-09" db="EMBL/GenBank/DDBJ databases">
        <authorList>
            <person name="Lee N."/>
            <person name="Cho B.-K."/>
        </authorList>
    </citation>
    <scope>NUCLEOTIDE SEQUENCE [LARGE SCALE GENOMIC DNA]</scope>
    <source>
        <strain evidence="10 11">ATCC 12769</strain>
    </source>
</reference>
<gene>
    <name evidence="10" type="primary">dmpG</name>
    <name evidence="10" type="ORF">CP967_03290</name>
</gene>
<keyword evidence="5 7" id="KW-0456">Lyase</keyword>
<dbReference type="PANTHER" id="PTHR10277:SF9">
    <property type="entry name" value="2-ISOPROPYLMALATE SYNTHASE 1, CHLOROPLASTIC-RELATED"/>
    <property type="match status" value="1"/>
</dbReference>
<dbReference type="SUPFAM" id="SSF51569">
    <property type="entry name" value="Aldolase"/>
    <property type="match status" value="1"/>
</dbReference>
<dbReference type="Pfam" id="PF00682">
    <property type="entry name" value="HMGL-like"/>
    <property type="match status" value="1"/>
</dbReference>
<evidence type="ECO:0000256" key="1">
    <source>
        <dbReference type="ARBA" id="ARBA00008944"/>
    </source>
</evidence>
<dbReference type="GO" id="GO:0003852">
    <property type="term" value="F:2-isopropylmalate synthase activity"/>
    <property type="evidence" value="ECO:0007669"/>
    <property type="project" value="TreeGrafter"/>
</dbReference>
<evidence type="ECO:0000313" key="10">
    <source>
        <dbReference type="EMBL" id="QEU76361.1"/>
    </source>
</evidence>
<dbReference type="GO" id="GO:0030145">
    <property type="term" value="F:manganese ion binding"/>
    <property type="evidence" value="ECO:0007669"/>
    <property type="project" value="UniProtKB-UniRule"/>
</dbReference>
<evidence type="ECO:0000256" key="7">
    <source>
        <dbReference type="HAMAP-Rule" id="MF_01656"/>
    </source>
</evidence>
<evidence type="ECO:0000256" key="3">
    <source>
        <dbReference type="ARBA" id="ARBA00022797"/>
    </source>
</evidence>
<evidence type="ECO:0000256" key="2">
    <source>
        <dbReference type="ARBA" id="ARBA00022723"/>
    </source>
</evidence>
<dbReference type="NCBIfam" id="TIGR03217">
    <property type="entry name" value="4OH_2_O_val_ald"/>
    <property type="match status" value="1"/>
</dbReference>
<dbReference type="KEGG" id="snk:CP967_03290"/>
<keyword evidence="2 7" id="KW-0479">Metal-binding</keyword>
<accession>A0A5J6FK99</accession>
<protein>
    <recommendedName>
        <fullName evidence="7 8">4-hydroxy-2-oxovalerate aldolase</fullName>
        <shortName evidence="7">HOA</shortName>
        <ecNumber evidence="7 8">4.1.3.39</ecNumber>
    </recommendedName>
    <alternativeName>
        <fullName evidence="7">4-hydroxy-2-keto-pentanoic acid aldolase</fullName>
    </alternativeName>
    <alternativeName>
        <fullName evidence="7">4-hydroxy-2-oxopentanoate aldolase</fullName>
    </alternativeName>
</protein>
<dbReference type="GO" id="GO:0008701">
    <property type="term" value="F:4-hydroxy-2-oxovalerate aldolase activity"/>
    <property type="evidence" value="ECO:0007669"/>
    <property type="project" value="UniProtKB-UniRule"/>
</dbReference>
<dbReference type="InterPro" id="IPR035685">
    <property type="entry name" value="DRE_TIM_HOA"/>
</dbReference>
<evidence type="ECO:0000256" key="8">
    <source>
        <dbReference type="NCBIfam" id="TIGR03217"/>
    </source>
</evidence>
<dbReference type="OrthoDB" id="9803573at2"/>
<feature type="binding site" evidence="7">
    <location>
        <position position="206"/>
    </location>
    <ligand>
        <name>substrate</name>
    </ligand>
</feature>
<feature type="binding site" evidence="7">
    <location>
        <position position="208"/>
    </location>
    <ligand>
        <name>Mn(2+)</name>
        <dbReference type="ChEBI" id="CHEBI:29035"/>
    </ligand>
</feature>
<sequence>MPTAVPAPYSSELDIRVTDSSLRDGSHAKQHQFTVEHVTSIVAALDDAGVPVIEVTHGDGLGGSSFNYGFSHTPEQELIKAAVKTARRAKIAFLMLPGLGLQDDIREAADNGASVCRIATHCTEADISVQHFGLARELGLETVGFLMMSHSRPPEALARQARIMADAGCQCVYVVDSAGALVMEQTGDRVAALVAELGDDAQVGFHGHENLGLGVANSVLAVRAGAKQIDGSTRRFGAGAGNTPVEGFAAVAEKLGIRTGIDVLKIIDAAEDVVRPVMDGECLLDRLSLTMGYAGVYSSFLKHAARQAAAYQVSGAEILMEAGRRELVGGQEDQLIEIAASLAARNRPQTTQTSTGK</sequence>
<dbReference type="NCBIfam" id="NF006049">
    <property type="entry name" value="PRK08195.1"/>
    <property type="match status" value="1"/>
</dbReference>
<comment type="catalytic activity">
    <reaction evidence="6">
        <text>(S)-4-hydroxy-2-oxohexanoate = propanal + pyruvate</text>
        <dbReference type="Rhea" id="RHEA:36003"/>
        <dbReference type="ChEBI" id="CHEBI:15361"/>
        <dbReference type="ChEBI" id="CHEBI:17153"/>
        <dbReference type="ChEBI" id="CHEBI:73142"/>
        <dbReference type="EC" id="4.1.3.43"/>
    </reaction>
    <physiologicalReaction direction="left-to-right" evidence="6">
        <dbReference type="Rhea" id="RHEA:36004"/>
    </physiologicalReaction>
</comment>
<dbReference type="InterPro" id="IPR013785">
    <property type="entry name" value="Aldolase_TIM"/>
</dbReference>
<evidence type="ECO:0000256" key="6">
    <source>
        <dbReference type="ARBA" id="ARBA00023518"/>
    </source>
</evidence>
<organism evidence="10 11">
    <name type="scientific">Streptomyces nitrosporeus</name>
    <dbReference type="NCBI Taxonomy" id="28894"/>
    <lineage>
        <taxon>Bacteria</taxon>
        <taxon>Bacillati</taxon>
        <taxon>Actinomycetota</taxon>
        <taxon>Actinomycetes</taxon>
        <taxon>Kitasatosporales</taxon>
        <taxon>Streptomycetaceae</taxon>
        <taxon>Streptomyces</taxon>
    </lineage>
</organism>
<keyword evidence="11" id="KW-1185">Reference proteome</keyword>
<evidence type="ECO:0000256" key="5">
    <source>
        <dbReference type="ARBA" id="ARBA00023239"/>
    </source>
</evidence>